<dbReference type="Proteomes" id="UP001596978">
    <property type="component" value="Unassembled WGS sequence"/>
</dbReference>
<feature type="signal peptide" evidence="1">
    <location>
        <begin position="1"/>
        <end position="18"/>
    </location>
</feature>
<name>A0ABW3D0U9_9FLAO</name>
<evidence type="ECO:0000313" key="2">
    <source>
        <dbReference type="EMBL" id="MFD0863684.1"/>
    </source>
</evidence>
<gene>
    <name evidence="2" type="ORF">ACFQ1M_15825</name>
</gene>
<keyword evidence="3" id="KW-1185">Reference proteome</keyword>
<sequence length="129" mass="14721">MKKVLFVITLILTTNLLAQNNNEIRTLEATFIGQSDKAYYFSNKESGNLIEFTFISKKASSKYDLNSKEHISKSFTVTYEIDPIAVGTKNADAQSTIRQYEQRLILIDIDLKESVTREDEKSDEDGEKN</sequence>
<keyword evidence="1" id="KW-0732">Signal</keyword>
<proteinExistence type="predicted"/>
<comment type="caution">
    <text evidence="2">The sequence shown here is derived from an EMBL/GenBank/DDBJ whole genome shotgun (WGS) entry which is preliminary data.</text>
</comment>
<accession>A0ABW3D0U9</accession>
<dbReference type="EMBL" id="JBHTJH010000017">
    <property type="protein sequence ID" value="MFD0863684.1"/>
    <property type="molecule type" value="Genomic_DNA"/>
</dbReference>
<protein>
    <submittedName>
        <fullName evidence="2">Uncharacterized protein</fullName>
    </submittedName>
</protein>
<evidence type="ECO:0000313" key="3">
    <source>
        <dbReference type="Proteomes" id="UP001596978"/>
    </source>
</evidence>
<reference evidence="3" key="1">
    <citation type="journal article" date="2019" name="Int. J. Syst. Evol. Microbiol.">
        <title>The Global Catalogue of Microorganisms (GCM) 10K type strain sequencing project: providing services to taxonomists for standard genome sequencing and annotation.</title>
        <authorList>
            <consortium name="The Broad Institute Genomics Platform"/>
            <consortium name="The Broad Institute Genome Sequencing Center for Infectious Disease"/>
            <person name="Wu L."/>
            <person name="Ma J."/>
        </authorList>
    </citation>
    <scope>NUCLEOTIDE SEQUENCE [LARGE SCALE GENOMIC DNA]</scope>
    <source>
        <strain evidence="3">CCUG 62952</strain>
    </source>
</reference>
<evidence type="ECO:0000256" key="1">
    <source>
        <dbReference type="SAM" id="SignalP"/>
    </source>
</evidence>
<feature type="chain" id="PRO_5047186900" evidence="1">
    <location>
        <begin position="19"/>
        <end position="129"/>
    </location>
</feature>
<organism evidence="2 3">
    <name type="scientific">Sungkyunkwania multivorans</name>
    <dbReference type="NCBI Taxonomy" id="1173618"/>
    <lineage>
        <taxon>Bacteria</taxon>
        <taxon>Pseudomonadati</taxon>
        <taxon>Bacteroidota</taxon>
        <taxon>Flavobacteriia</taxon>
        <taxon>Flavobacteriales</taxon>
        <taxon>Flavobacteriaceae</taxon>
        <taxon>Sungkyunkwania</taxon>
    </lineage>
</organism>
<dbReference type="RefSeq" id="WP_386409940.1">
    <property type="nucleotide sequence ID" value="NZ_JBHTJH010000017.1"/>
</dbReference>